<dbReference type="AlphaFoldDB" id="A0A176ZG31"/>
<dbReference type="EMBL" id="LSEF01000029">
    <property type="protein sequence ID" value="OAF18813.1"/>
    <property type="molecule type" value="Genomic_DNA"/>
</dbReference>
<dbReference type="GeneID" id="32583829"/>
<dbReference type="RefSeq" id="WP_063677315.1">
    <property type="nucleotide sequence ID" value="NZ_LSEF01000029.1"/>
</dbReference>
<sequence>MLSNETRQSIFKDIANVYRTRQQIPALTQSYPEIGIEDAYAIQQLFVDQKRTSGAKLTGYKVGLTSKAMQQLAGTAEPDFSAMLDYMHIAEASEIRTSDCFDPMVEIEIAFVMKEHLKGPNVTAVDVIRATDFVLPAIELVDFRINRRQGMSFIDTVADLAAVGGVIVGSNPRRLDQIDVRDIIGELVCNGDVIEKGMSSAVLGSPVTSVAWLANKLSTFGVSFEPGQLILSGSFVRAAPVKAGDKVVARFNHGLGDVSVEFV</sequence>
<keyword evidence="2" id="KW-1185">Reference proteome</keyword>
<name>A0A176ZG31_9BRAD</name>
<dbReference type="InterPro" id="IPR036663">
    <property type="entry name" value="Fumarylacetoacetase_C_sf"/>
</dbReference>
<dbReference type="GO" id="GO:0008684">
    <property type="term" value="F:2-oxopent-4-enoate hydratase activity"/>
    <property type="evidence" value="ECO:0007669"/>
    <property type="project" value="TreeGrafter"/>
</dbReference>
<reference evidence="1 2" key="1">
    <citation type="submission" date="2016-02" db="EMBL/GenBank/DDBJ databases">
        <title>Draft genome sequence of the strain BR 10247T Bradyrhizobium neotropicale isolated from nodules of Centrolobium paraense.</title>
        <authorList>
            <person name="Simoes-Araujo J.L."/>
            <person name="Barauna A.C."/>
            <person name="Silva K."/>
            <person name="Zilli J.E."/>
        </authorList>
    </citation>
    <scope>NUCLEOTIDE SEQUENCE [LARGE SCALE GENOMIC DNA]</scope>
    <source>
        <strain evidence="1 2">BR 10247</strain>
    </source>
</reference>
<gene>
    <name evidence="1" type="ORF">AXW67_39645</name>
</gene>
<dbReference type="GO" id="GO:0005737">
    <property type="term" value="C:cytoplasm"/>
    <property type="evidence" value="ECO:0007669"/>
    <property type="project" value="TreeGrafter"/>
</dbReference>
<proteinExistence type="predicted"/>
<dbReference type="PANTHER" id="PTHR30143">
    <property type="entry name" value="ACID HYDRATASE"/>
    <property type="match status" value="1"/>
</dbReference>
<accession>A0A176ZG31</accession>
<dbReference type="PANTHER" id="PTHR30143:SF0">
    <property type="entry name" value="2-KETO-4-PENTENOATE HYDRATASE"/>
    <property type="match status" value="1"/>
</dbReference>
<dbReference type="Proteomes" id="UP000077173">
    <property type="component" value="Unassembled WGS sequence"/>
</dbReference>
<organism evidence="1 2">
    <name type="scientific">Bradyrhizobium neotropicale</name>
    <dbReference type="NCBI Taxonomy" id="1497615"/>
    <lineage>
        <taxon>Bacteria</taxon>
        <taxon>Pseudomonadati</taxon>
        <taxon>Pseudomonadota</taxon>
        <taxon>Alphaproteobacteria</taxon>
        <taxon>Hyphomicrobiales</taxon>
        <taxon>Nitrobacteraceae</taxon>
        <taxon>Bradyrhizobium</taxon>
    </lineage>
</organism>
<comment type="caution">
    <text evidence="1">The sequence shown here is derived from an EMBL/GenBank/DDBJ whole genome shotgun (WGS) entry which is preliminary data.</text>
</comment>
<dbReference type="Gene3D" id="3.90.850.10">
    <property type="entry name" value="Fumarylacetoacetase-like, C-terminal domain"/>
    <property type="match status" value="1"/>
</dbReference>
<protein>
    <submittedName>
        <fullName evidence="1">4-oxalocrotonate decarboxylase</fullName>
    </submittedName>
</protein>
<dbReference type="InterPro" id="IPR050772">
    <property type="entry name" value="Hydratase-Decarb/MhpD_sf"/>
</dbReference>
<evidence type="ECO:0000313" key="1">
    <source>
        <dbReference type="EMBL" id="OAF18813.1"/>
    </source>
</evidence>
<dbReference type="SUPFAM" id="SSF56529">
    <property type="entry name" value="FAH"/>
    <property type="match status" value="1"/>
</dbReference>
<evidence type="ECO:0000313" key="2">
    <source>
        <dbReference type="Proteomes" id="UP000077173"/>
    </source>
</evidence>